<evidence type="ECO:0000256" key="6">
    <source>
        <dbReference type="ARBA" id="ARBA00023049"/>
    </source>
</evidence>
<dbReference type="SUPFAM" id="SSF55486">
    <property type="entry name" value="Metalloproteases ('zincins'), catalytic domain"/>
    <property type="match status" value="1"/>
</dbReference>
<proteinExistence type="inferred from homology"/>
<evidence type="ECO:0000256" key="5">
    <source>
        <dbReference type="ARBA" id="ARBA00022833"/>
    </source>
</evidence>
<dbReference type="InterPro" id="IPR045090">
    <property type="entry name" value="Pept_M3A_M3B"/>
</dbReference>
<keyword evidence="5 7" id="KW-0862">Zinc</keyword>
<evidence type="ECO:0000256" key="7">
    <source>
        <dbReference type="RuleBase" id="RU003435"/>
    </source>
</evidence>
<evidence type="ECO:0000256" key="1">
    <source>
        <dbReference type="ARBA" id="ARBA00006040"/>
    </source>
</evidence>
<dbReference type="EMBL" id="CAJNNW010003593">
    <property type="protein sequence ID" value="CAE8645529.1"/>
    <property type="molecule type" value="Genomic_DNA"/>
</dbReference>
<dbReference type="GO" id="GO:0004222">
    <property type="term" value="F:metalloendopeptidase activity"/>
    <property type="evidence" value="ECO:0007669"/>
    <property type="project" value="InterPro"/>
</dbReference>
<evidence type="ECO:0000313" key="10">
    <source>
        <dbReference type="EMBL" id="CAE8645529.1"/>
    </source>
</evidence>
<keyword evidence="4 7" id="KW-0378">Hydrolase</keyword>
<organism evidence="10 11">
    <name type="scientific">Polarella glacialis</name>
    <name type="common">Dinoflagellate</name>
    <dbReference type="NCBI Taxonomy" id="89957"/>
    <lineage>
        <taxon>Eukaryota</taxon>
        <taxon>Sar</taxon>
        <taxon>Alveolata</taxon>
        <taxon>Dinophyceae</taxon>
        <taxon>Suessiales</taxon>
        <taxon>Suessiaceae</taxon>
        <taxon>Polarella</taxon>
    </lineage>
</organism>
<accession>A0A813I605</accession>
<evidence type="ECO:0000256" key="3">
    <source>
        <dbReference type="ARBA" id="ARBA00022723"/>
    </source>
</evidence>
<dbReference type="InterPro" id="IPR024079">
    <property type="entry name" value="MetalloPept_cat_dom_sf"/>
</dbReference>
<dbReference type="AlphaFoldDB" id="A0A813I605"/>
<dbReference type="InterPro" id="IPR001567">
    <property type="entry name" value="Pept_M3A_M3B_dom"/>
</dbReference>
<dbReference type="Gene3D" id="1.10.1370.10">
    <property type="entry name" value="Neurolysin, domain 3"/>
    <property type="match status" value="1"/>
</dbReference>
<evidence type="ECO:0000256" key="2">
    <source>
        <dbReference type="ARBA" id="ARBA00022670"/>
    </source>
</evidence>
<feature type="compositionally biased region" description="Acidic residues" evidence="8">
    <location>
        <begin position="163"/>
        <end position="175"/>
    </location>
</feature>
<dbReference type="InterPro" id="IPR024077">
    <property type="entry name" value="Neurolysin/TOP_dom2"/>
</dbReference>
<evidence type="ECO:0000313" key="11">
    <source>
        <dbReference type="Proteomes" id="UP000626109"/>
    </source>
</evidence>
<dbReference type="PANTHER" id="PTHR11804">
    <property type="entry name" value="PROTEASE M3 THIMET OLIGOPEPTIDASE-RELATED"/>
    <property type="match status" value="1"/>
</dbReference>
<gene>
    <name evidence="10" type="ORF">PGLA2088_LOCUS3982</name>
</gene>
<evidence type="ECO:0000256" key="4">
    <source>
        <dbReference type="ARBA" id="ARBA00022801"/>
    </source>
</evidence>
<protein>
    <recommendedName>
        <fullName evidence="9">Peptidase M3A/M3B catalytic domain-containing protein</fullName>
    </recommendedName>
</protein>
<keyword evidence="2 7" id="KW-0645">Protease</keyword>
<dbReference type="Gene3D" id="3.40.390.10">
    <property type="entry name" value="Collagenase (Catalytic Domain)"/>
    <property type="match status" value="1"/>
</dbReference>
<feature type="region of interest" description="Disordered" evidence="8">
    <location>
        <begin position="383"/>
        <end position="407"/>
    </location>
</feature>
<dbReference type="Pfam" id="PF01432">
    <property type="entry name" value="Peptidase_M3"/>
    <property type="match status" value="1"/>
</dbReference>
<evidence type="ECO:0000256" key="8">
    <source>
        <dbReference type="SAM" id="MobiDB-lite"/>
    </source>
</evidence>
<reference evidence="10" key="1">
    <citation type="submission" date="2021-02" db="EMBL/GenBank/DDBJ databases">
        <authorList>
            <person name="Dougan E. K."/>
            <person name="Rhodes N."/>
            <person name="Thang M."/>
            <person name="Chan C."/>
        </authorList>
    </citation>
    <scope>NUCLEOTIDE SEQUENCE</scope>
</reference>
<comment type="caution">
    <text evidence="10">The sequence shown here is derived from an EMBL/GenBank/DDBJ whole genome shotgun (WGS) entry which is preliminary data.</text>
</comment>
<dbReference type="Proteomes" id="UP000626109">
    <property type="component" value="Unassembled WGS sequence"/>
</dbReference>
<name>A0A813I605_POLGL</name>
<comment type="cofactor">
    <cofactor evidence="7">
        <name>Zn(2+)</name>
        <dbReference type="ChEBI" id="CHEBI:29105"/>
    </cofactor>
    <text evidence="7">Binds 1 zinc ion.</text>
</comment>
<dbReference type="GO" id="GO:0046872">
    <property type="term" value="F:metal ion binding"/>
    <property type="evidence" value="ECO:0007669"/>
    <property type="project" value="UniProtKB-UniRule"/>
</dbReference>
<feature type="domain" description="Peptidase M3A/M3B catalytic" evidence="9">
    <location>
        <begin position="51"/>
        <end position="320"/>
    </location>
</feature>
<dbReference type="GO" id="GO:0006508">
    <property type="term" value="P:proteolysis"/>
    <property type="evidence" value="ECO:0007669"/>
    <property type="project" value="UniProtKB-KW"/>
</dbReference>
<dbReference type="GO" id="GO:0006518">
    <property type="term" value="P:peptide metabolic process"/>
    <property type="evidence" value="ECO:0007669"/>
    <property type="project" value="TreeGrafter"/>
</dbReference>
<dbReference type="PANTHER" id="PTHR11804:SF82">
    <property type="entry name" value="THIMET OLIGOPEPTIDASE-RELATED"/>
    <property type="match status" value="1"/>
</dbReference>
<sequence length="407" mass="44943">MRIARPWSCQKNCSKAAAKISCTACPRHPKKPGSSQLRMCSLKAPVLSPVMQRATSSLARRKLLEASQQRCMDKNGPLLEELLQKRHAAACLLGFGSHAERVLAPKMAGSAERVQDFCDEMLERVRPLRDAELEKLTCRKKSYLAAAGDSPPSRKRKLPSGESTEDSNDKGEEDPEELKVWDVAFYCDLLKREEPSLDDEKLKEFFPLEGTIQRLLSVYSELLGLSFQRNASLPVWHDDVVAFEVKDNTRLIGHLFLDQFPLDGKFAHQVIVPLAPAFTDGSSGEVCVPACVNISNLPRPEGDKPALLRFSEMKTLFHETRPCDALFLYCFTVQPALVGLAHGAVAWGCGAGLLGSPKHGVGEVRLRTRALAPCGRALFGQPQRRTKARRGNHSASSEARALEGWDS</sequence>
<evidence type="ECO:0000259" key="9">
    <source>
        <dbReference type="Pfam" id="PF01432"/>
    </source>
</evidence>
<comment type="similarity">
    <text evidence="1 7">Belongs to the peptidase M3 family.</text>
</comment>
<keyword evidence="3 7" id="KW-0479">Metal-binding</keyword>
<keyword evidence="6 7" id="KW-0482">Metalloprotease</keyword>
<feature type="region of interest" description="Disordered" evidence="8">
    <location>
        <begin position="145"/>
        <end position="175"/>
    </location>
</feature>